<sequence length="183" mass="19821">MNISTLFVALLGRPADPTGSQWFRTLTKDGTDLSGLPDLSQTYEFKARYAGLSNTDIVKTLYQSLFNRNPDESGQSYWVQKLASGATVSQVALAMAASASDQDKLSLDAKSSTAQKFTAELDTPPEILGYSGSWATRYGANFLNKVDATHVPTEMEIKIAVQTLTTEGIQFTGISSASVDPHW</sequence>
<protein>
    <submittedName>
        <fullName evidence="2">DUF4214 domain-containing protein</fullName>
    </submittedName>
</protein>
<dbReference type="RefSeq" id="WP_302078203.1">
    <property type="nucleotide sequence ID" value="NZ_JAUKWQ010000006.1"/>
</dbReference>
<dbReference type="EMBL" id="JAUKWQ010000006">
    <property type="protein sequence ID" value="MDO1583979.1"/>
    <property type="molecule type" value="Genomic_DNA"/>
</dbReference>
<keyword evidence="3" id="KW-1185">Reference proteome</keyword>
<dbReference type="Pfam" id="PF13946">
    <property type="entry name" value="DUF4214"/>
    <property type="match status" value="1"/>
</dbReference>
<reference evidence="2" key="2">
    <citation type="submission" date="2023-07" db="EMBL/GenBank/DDBJ databases">
        <authorList>
            <person name="Sun H."/>
        </authorList>
    </citation>
    <scope>NUCLEOTIDE SEQUENCE</scope>
    <source>
        <strain evidence="2">05753</strain>
    </source>
</reference>
<evidence type="ECO:0000313" key="3">
    <source>
        <dbReference type="Proteomes" id="UP001169006"/>
    </source>
</evidence>
<gene>
    <name evidence="2" type="ORF">Q2T52_17995</name>
</gene>
<reference evidence="2" key="1">
    <citation type="journal article" date="2015" name="Int. J. Syst. Evol. Microbiol.">
        <title>Rhizobium oryzicola sp. nov., potential plant-growth-promoting endophytic bacteria isolated from rice roots.</title>
        <authorList>
            <person name="Zhang X.X."/>
            <person name="Gao J.S."/>
            <person name="Cao Y.H."/>
            <person name="Sheirdil R.A."/>
            <person name="Wang X.C."/>
            <person name="Zhang L."/>
        </authorList>
    </citation>
    <scope>NUCLEOTIDE SEQUENCE</scope>
    <source>
        <strain evidence="2">05753</strain>
    </source>
</reference>
<evidence type="ECO:0000259" key="1">
    <source>
        <dbReference type="Pfam" id="PF13946"/>
    </source>
</evidence>
<name>A0ABT8SZS3_9HYPH</name>
<organism evidence="2 3">
    <name type="scientific">Rhizobium oryzicola</name>
    <dbReference type="NCBI Taxonomy" id="1232668"/>
    <lineage>
        <taxon>Bacteria</taxon>
        <taxon>Pseudomonadati</taxon>
        <taxon>Pseudomonadota</taxon>
        <taxon>Alphaproteobacteria</taxon>
        <taxon>Hyphomicrobiales</taxon>
        <taxon>Rhizobiaceae</taxon>
        <taxon>Rhizobium/Agrobacterium group</taxon>
        <taxon>Rhizobium</taxon>
    </lineage>
</organism>
<accession>A0ABT8SZS3</accession>
<dbReference type="Proteomes" id="UP001169006">
    <property type="component" value="Unassembled WGS sequence"/>
</dbReference>
<dbReference type="InterPro" id="IPR025282">
    <property type="entry name" value="DUF4214"/>
</dbReference>
<feature type="domain" description="DUF4214" evidence="1">
    <location>
        <begin position="42"/>
        <end position="99"/>
    </location>
</feature>
<evidence type="ECO:0000313" key="2">
    <source>
        <dbReference type="EMBL" id="MDO1583979.1"/>
    </source>
</evidence>
<proteinExistence type="predicted"/>
<comment type="caution">
    <text evidence="2">The sequence shown here is derived from an EMBL/GenBank/DDBJ whole genome shotgun (WGS) entry which is preliminary data.</text>
</comment>